<evidence type="ECO:0000256" key="1">
    <source>
        <dbReference type="SAM" id="MobiDB-lite"/>
    </source>
</evidence>
<dbReference type="Proteomes" id="UP001212821">
    <property type="component" value="Chromosome"/>
</dbReference>
<proteinExistence type="predicted"/>
<feature type="region of interest" description="Disordered" evidence="1">
    <location>
        <begin position="1"/>
        <end position="41"/>
    </location>
</feature>
<protein>
    <submittedName>
        <fullName evidence="3">DUF6343 family protein</fullName>
    </submittedName>
</protein>
<keyword evidence="4" id="KW-1185">Reference proteome</keyword>
<feature type="transmembrane region" description="Helical" evidence="2">
    <location>
        <begin position="86"/>
        <end position="109"/>
    </location>
</feature>
<accession>A0ABY7PYA6</accession>
<organism evidence="3 4">
    <name type="scientific">Kitasatospora cathayae</name>
    <dbReference type="NCBI Taxonomy" id="3004092"/>
    <lineage>
        <taxon>Bacteria</taxon>
        <taxon>Bacillati</taxon>
        <taxon>Actinomycetota</taxon>
        <taxon>Actinomycetes</taxon>
        <taxon>Kitasatosporales</taxon>
        <taxon>Streptomycetaceae</taxon>
        <taxon>Kitasatospora</taxon>
    </lineage>
</organism>
<feature type="transmembrane region" description="Helical" evidence="2">
    <location>
        <begin position="58"/>
        <end position="80"/>
    </location>
</feature>
<name>A0ABY7PYA6_9ACTN</name>
<reference evidence="4" key="1">
    <citation type="submission" date="2022-12" db="EMBL/GenBank/DDBJ databases">
        <authorList>
            <person name="Mo P."/>
        </authorList>
    </citation>
    <scope>NUCLEOTIDE SEQUENCE [LARGE SCALE GENOMIC DNA]</scope>
    <source>
        <strain evidence="4">HUAS 3-15</strain>
    </source>
</reference>
<dbReference type="EMBL" id="CP115450">
    <property type="protein sequence ID" value="WBP84981.1"/>
    <property type="molecule type" value="Genomic_DNA"/>
</dbReference>
<evidence type="ECO:0000313" key="4">
    <source>
        <dbReference type="Proteomes" id="UP001212821"/>
    </source>
</evidence>
<keyword evidence="2" id="KW-0812">Transmembrane</keyword>
<dbReference type="RefSeq" id="WP_270140591.1">
    <property type="nucleotide sequence ID" value="NZ_CP115450.1"/>
</dbReference>
<sequence length="137" mass="14612">MAGRRTRRAASERHDFPHAPSGPGRTMPELRPQAGVRRGTEPVNARTDLELRRLLSRIFLVLFVCGTVAFAVLAALAAPGPPPNRGVYAVLAAVCAAFVGISALDLTVIRRRLAAGQGRDTVAPSDRGDHGRPRRGS</sequence>
<evidence type="ECO:0000256" key="2">
    <source>
        <dbReference type="SAM" id="Phobius"/>
    </source>
</evidence>
<evidence type="ECO:0000313" key="3">
    <source>
        <dbReference type="EMBL" id="WBP84981.1"/>
    </source>
</evidence>
<keyword evidence="2" id="KW-0472">Membrane</keyword>
<gene>
    <name evidence="3" type="ORF">O1G21_03360</name>
</gene>
<feature type="region of interest" description="Disordered" evidence="1">
    <location>
        <begin position="117"/>
        <end position="137"/>
    </location>
</feature>
<keyword evidence="2" id="KW-1133">Transmembrane helix</keyword>